<dbReference type="InterPro" id="IPR015168">
    <property type="entry name" value="SsuA/THI5"/>
</dbReference>
<dbReference type="PANTHER" id="PTHR30024">
    <property type="entry name" value="ALIPHATIC SULFONATES-BINDING PROTEIN-RELATED"/>
    <property type="match status" value="1"/>
</dbReference>
<reference evidence="5 6" key="1">
    <citation type="submission" date="2018-12" db="EMBL/GenBank/DDBJ databases">
        <authorList>
            <person name="Grouzdev D.S."/>
            <person name="Krutkina M.S."/>
        </authorList>
    </citation>
    <scope>NUCLEOTIDE SEQUENCE [LARGE SCALE GENOMIC DNA]</scope>
    <source>
        <strain evidence="5 6">RmlP026</strain>
    </source>
</reference>
<dbReference type="Proteomes" id="UP000290759">
    <property type="component" value="Unassembled WGS sequence"/>
</dbReference>
<gene>
    <name evidence="5" type="ORF">D3273_26160</name>
</gene>
<dbReference type="SUPFAM" id="SSF53850">
    <property type="entry name" value="Periplasmic binding protein-like II"/>
    <property type="match status" value="1"/>
</dbReference>
<reference evidence="5 6" key="2">
    <citation type="submission" date="2019-02" db="EMBL/GenBank/DDBJ databases">
        <title>'Lichenibacterium ramalinii' gen. nov. sp. nov., 'Lichenibacterium minor' gen. nov. sp. nov.</title>
        <authorList>
            <person name="Pankratov T."/>
        </authorList>
    </citation>
    <scope>NUCLEOTIDE SEQUENCE [LARGE SCALE GENOMIC DNA]</scope>
    <source>
        <strain evidence="5 6">RmlP026</strain>
    </source>
</reference>
<evidence type="ECO:0000256" key="2">
    <source>
        <dbReference type="ARBA" id="ARBA00010742"/>
    </source>
</evidence>
<dbReference type="Gene3D" id="3.40.190.10">
    <property type="entry name" value="Periplasmic binding protein-like II"/>
    <property type="match status" value="2"/>
</dbReference>
<dbReference type="EMBL" id="QYBB01000078">
    <property type="protein sequence ID" value="RYC29019.1"/>
    <property type="molecule type" value="Genomic_DNA"/>
</dbReference>
<sequence length="340" mass="36849">MSFLRSKSRRRAWIGLLLWPAIFSVAVLPQPARAVEPLRIGYSDWPGWVAWQIAIDKGWIKDAGLDVRFEWSEYSGSMDAFAAGKLDADMVTNGDALVMGANGAPNVMILLTDYSNGNDAILARPEIRSVADLKGEKVGVEIGLVEHLLLEDALRKAKIDQAEVKLVDAKTNTMPSLLSSGSVKAVGAWQPVVGQVMSENPGSHPIYTSAQQPGLIYDAIAVAPQSLAARRADWTKLVALWGRVVAYIDGPSTQADAIRIMSARTGVTPAAYTQFLGGTRFLSLAECRKTMVNRPGFGSIYGSTQNANSFNIKNGVYKNSQDVERYIDTSVVSSLFAKPQ</sequence>
<evidence type="ECO:0000256" key="3">
    <source>
        <dbReference type="ARBA" id="ARBA00022729"/>
    </source>
</evidence>
<proteinExistence type="inferred from homology"/>
<dbReference type="CDD" id="cd13563">
    <property type="entry name" value="PBP2_SsuA_like_6"/>
    <property type="match status" value="1"/>
</dbReference>
<comment type="subcellular location">
    <subcellularLocation>
        <location evidence="1">Periplasm</location>
    </subcellularLocation>
</comment>
<evidence type="ECO:0000256" key="1">
    <source>
        <dbReference type="ARBA" id="ARBA00004418"/>
    </source>
</evidence>
<accession>A0A4Q2TY45</accession>
<organism evidence="5 6">
    <name type="scientific">Lichenibacterium minor</name>
    <dbReference type="NCBI Taxonomy" id="2316528"/>
    <lineage>
        <taxon>Bacteria</taxon>
        <taxon>Pseudomonadati</taxon>
        <taxon>Pseudomonadota</taxon>
        <taxon>Alphaproteobacteria</taxon>
        <taxon>Hyphomicrobiales</taxon>
        <taxon>Lichenihabitantaceae</taxon>
        <taxon>Lichenibacterium</taxon>
    </lineage>
</organism>
<keyword evidence="3" id="KW-0732">Signal</keyword>
<dbReference type="Pfam" id="PF09084">
    <property type="entry name" value="NMT1"/>
    <property type="match status" value="1"/>
</dbReference>
<feature type="domain" description="SsuA/THI5-like" evidence="4">
    <location>
        <begin position="53"/>
        <end position="206"/>
    </location>
</feature>
<comment type="caution">
    <text evidence="5">The sequence shown here is derived from an EMBL/GenBank/DDBJ whole genome shotgun (WGS) entry which is preliminary data.</text>
</comment>
<dbReference type="RefSeq" id="WP_129229896.1">
    <property type="nucleotide sequence ID" value="NZ_QYBB01000078.1"/>
</dbReference>
<dbReference type="GO" id="GO:0042597">
    <property type="term" value="C:periplasmic space"/>
    <property type="evidence" value="ECO:0007669"/>
    <property type="project" value="UniProtKB-SubCell"/>
</dbReference>
<keyword evidence="6" id="KW-1185">Reference proteome</keyword>
<protein>
    <submittedName>
        <fullName evidence="5">Transporter substrate-binding domain-containing protein</fullName>
    </submittedName>
</protein>
<evidence type="ECO:0000313" key="6">
    <source>
        <dbReference type="Proteomes" id="UP000290759"/>
    </source>
</evidence>
<dbReference type="PANTHER" id="PTHR30024:SF47">
    <property type="entry name" value="TAURINE-BINDING PERIPLASMIC PROTEIN"/>
    <property type="match status" value="1"/>
</dbReference>
<comment type="similarity">
    <text evidence="2">Belongs to the bacterial solute-binding protein SsuA/TauA family.</text>
</comment>
<dbReference type="OrthoDB" id="9815602at2"/>
<evidence type="ECO:0000313" key="5">
    <source>
        <dbReference type="EMBL" id="RYC29019.1"/>
    </source>
</evidence>
<dbReference type="AlphaFoldDB" id="A0A4Q2TY45"/>
<evidence type="ECO:0000259" key="4">
    <source>
        <dbReference type="Pfam" id="PF09084"/>
    </source>
</evidence>
<name>A0A4Q2TY45_9HYPH</name>